<dbReference type="InterPro" id="IPR006286">
    <property type="entry name" value="C56_PfpI-like"/>
</dbReference>
<proteinExistence type="inferred from homology"/>
<evidence type="ECO:0000313" key="3">
    <source>
        <dbReference type="EMBL" id="PUZ28415.1"/>
    </source>
</evidence>
<organism evidence="3 4">
    <name type="scientific">Chitinophaga parva</name>
    <dbReference type="NCBI Taxonomy" id="2169414"/>
    <lineage>
        <taxon>Bacteria</taxon>
        <taxon>Pseudomonadati</taxon>
        <taxon>Bacteroidota</taxon>
        <taxon>Chitinophagia</taxon>
        <taxon>Chitinophagales</taxon>
        <taxon>Chitinophagaceae</taxon>
        <taxon>Chitinophaga</taxon>
    </lineage>
</organism>
<dbReference type="AlphaFoldDB" id="A0A2T7BL65"/>
<dbReference type="GO" id="GO:0008233">
    <property type="term" value="F:peptidase activity"/>
    <property type="evidence" value="ECO:0007669"/>
    <property type="project" value="UniProtKB-KW"/>
</dbReference>
<dbReference type="Gene3D" id="3.40.50.880">
    <property type="match status" value="1"/>
</dbReference>
<accession>A0A2T7BL65</accession>
<gene>
    <name evidence="3" type="ORF">DCC81_02715</name>
</gene>
<dbReference type="PROSITE" id="PS51276">
    <property type="entry name" value="PEPTIDASE_C56_PFPI"/>
    <property type="match status" value="1"/>
</dbReference>
<keyword evidence="4" id="KW-1185">Reference proteome</keyword>
<dbReference type="GO" id="GO:0006508">
    <property type="term" value="P:proteolysis"/>
    <property type="evidence" value="ECO:0007669"/>
    <property type="project" value="UniProtKB-KW"/>
</dbReference>
<dbReference type="PANTHER" id="PTHR42733">
    <property type="entry name" value="DJ-1 PROTEIN"/>
    <property type="match status" value="1"/>
</dbReference>
<feature type="domain" description="DJ-1/PfpI" evidence="2">
    <location>
        <begin position="8"/>
        <end position="176"/>
    </location>
</feature>
<comment type="similarity">
    <text evidence="1">Belongs to the peptidase C56 family.</text>
</comment>
<evidence type="ECO:0000313" key="4">
    <source>
        <dbReference type="Proteomes" id="UP000244450"/>
    </source>
</evidence>
<dbReference type="CDD" id="cd03134">
    <property type="entry name" value="GATase1_PfpI_like"/>
    <property type="match status" value="1"/>
</dbReference>
<dbReference type="PANTHER" id="PTHR42733:SF12">
    <property type="entry name" value="PROTEINASE"/>
    <property type="match status" value="1"/>
</dbReference>
<keyword evidence="3" id="KW-0645">Protease</keyword>
<dbReference type="OrthoDB" id="9792284at2"/>
<dbReference type="Pfam" id="PF01965">
    <property type="entry name" value="DJ-1_PfpI"/>
    <property type="match status" value="1"/>
</dbReference>
<dbReference type="EMBL" id="QCYK01000001">
    <property type="protein sequence ID" value="PUZ28415.1"/>
    <property type="molecule type" value="Genomic_DNA"/>
</dbReference>
<protein>
    <submittedName>
        <fullName evidence="3">Protease</fullName>
    </submittedName>
</protein>
<evidence type="ECO:0000259" key="2">
    <source>
        <dbReference type="Pfam" id="PF01965"/>
    </source>
</evidence>
<dbReference type="NCBIfam" id="TIGR01382">
    <property type="entry name" value="PfpI"/>
    <property type="match status" value="1"/>
</dbReference>
<reference evidence="3 4" key="1">
    <citation type="submission" date="2018-04" db="EMBL/GenBank/DDBJ databases">
        <title>Chitinophaga fuyangensis sp. nov., isolated from soil in a chemical factory.</title>
        <authorList>
            <person name="Chen K."/>
        </authorList>
    </citation>
    <scope>NUCLEOTIDE SEQUENCE [LARGE SCALE GENOMIC DNA]</scope>
    <source>
        <strain evidence="3 4">LY-1</strain>
    </source>
</reference>
<dbReference type="RefSeq" id="WP_108685054.1">
    <property type="nucleotide sequence ID" value="NZ_QCYK01000001.1"/>
</dbReference>
<dbReference type="SUPFAM" id="SSF52317">
    <property type="entry name" value="Class I glutamine amidotransferase-like"/>
    <property type="match status" value="1"/>
</dbReference>
<comment type="caution">
    <text evidence="3">The sequence shown here is derived from an EMBL/GenBank/DDBJ whole genome shotgun (WGS) entry which is preliminary data.</text>
</comment>
<keyword evidence="3" id="KW-0378">Hydrolase</keyword>
<dbReference type="Proteomes" id="UP000244450">
    <property type="component" value="Unassembled WGS sequence"/>
</dbReference>
<sequence>MEKQLSSKKVAIVVTDGFEEVEFTAPKEALENAGAKVDVIAPQAGKVKAWAKTNWGGEYKVDKPIDEVHAQDYDALVLPGGVMNPDRLRTIPAVVNFVGQFLHENKPIAAICHGPWTLIETGALQGRTMTSWPSLKTDLRNAGVDWVDKEVVVDNGLVTSRKPDDLPAFCKKMVEEIAEGVHA</sequence>
<evidence type="ECO:0000256" key="1">
    <source>
        <dbReference type="ARBA" id="ARBA00008542"/>
    </source>
</evidence>
<name>A0A2T7BL65_9BACT</name>
<dbReference type="InterPro" id="IPR002818">
    <property type="entry name" value="DJ-1/PfpI"/>
</dbReference>
<dbReference type="InterPro" id="IPR029062">
    <property type="entry name" value="Class_I_gatase-like"/>
</dbReference>